<protein>
    <submittedName>
        <fullName evidence="4">Nucleoside hydrolase</fullName>
    </submittedName>
</protein>
<organism evidence="4 5">
    <name type="scientific">Erysipelothrix inopinata</name>
    <dbReference type="NCBI Taxonomy" id="225084"/>
    <lineage>
        <taxon>Bacteria</taxon>
        <taxon>Bacillati</taxon>
        <taxon>Bacillota</taxon>
        <taxon>Erysipelotrichia</taxon>
        <taxon>Erysipelotrichales</taxon>
        <taxon>Erysipelotrichaceae</taxon>
        <taxon>Erysipelothrix</taxon>
    </lineage>
</organism>
<evidence type="ECO:0000256" key="1">
    <source>
        <dbReference type="ARBA" id="ARBA00022801"/>
    </source>
</evidence>
<keyword evidence="2" id="KW-0326">Glycosidase</keyword>
<dbReference type="RefSeq" id="WP_187533489.1">
    <property type="nucleotide sequence ID" value="NZ_CBCSHU010000004.1"/>
</dbReference>
<evidence type="ECO:0000313" key="5">
    <source>
        <dbReference type="Proteomes" id="UP000515928"/>
    </source>
</evidence>
<proteinExistence type="predicted"/>
<name>A0A7G9RXN5_9FIRM</name>
<dbReference type="InterPro" id="IPR036452">
    <property type="entry name" value="Ribo_hydro-like"/>
</dbReference>
<dbReference type="GO" id="GO:0005829">
    <property type="term" value="C:cytosol"/>
    <property type="evidence" value="ECO:0007669"/>
    <property type="project" value="TreeGrafter"/>
</dbReference>
<dbReference type="CDD" id="cd02650">
    <property type="entry name" value="nuc_hydro_CaPnhB"/>
    <property type="match status" value="1"/>
</dbReference>
<reference evidence="4 5" key="1">
    <citation type="submission" date="2020-08" db="EMBL/GenBank/DDBJ databases">
        <title>Genome sequence of Erysipelothrix inopinata DSM 15511T.</title>
        <authorList>
            <person name="Hyun D.-W."/>
            <person name="Bae J.-W."/>
        </authorList>
    </citation>
    <scope>NUCLEOTIDE SEQUENCE [LARGE SCALE GENOMIC DNA]</scope>
    <source>
        <strain evidence="4 5">DSM 15511</strain>
    </source>
</reference>
<evidence type="ECO:0000313" key="4">
    <source>
        <dbReference type="EMBL" id="QNN60360.1"/>
    </source>
</evidence>
<accession>A0A7G9RXN5</accession>
<dbReference type="EMBL" id="CP060715">
    <property type="protein sequence ID" value="QNN60360.1"/>
    <property type="molecule type" value="Genomic_DNA"/>
</dbReference>
<gene>
    <name evidence="4" type="ORF">H9L01_08275</name>
</gene>
<dbReference type="InterPro" id="IPR023186">
    <property type="entry name" value="IUNH"/>
</dbReference>
<dbReference type="Pfam" id="PF01156">
    <property type="entry name" value="IU_nuc_hydro"/>
    <property type="match status" value="1"/>
</dbReference>
<dbReference type="InterPro" id="IPR001910">
    <property type="entry name" value="Inosine/uridine_hydrolase_dom"/>
</dbReference>
<evidence type="ECO:0000259" key="3">
    <source>
        <dbReference type="Pfam" id="PF01156"/>
    </source>
</evidence>
<dbReference type="KEGG" id="eio:H9L01_08275"/>
<dbReference type="GO" id="GO:0006152">
    <property type="term" value="P:purine nucleoside catabolic process"/>
    <property type="evidence" value="ECO:0007669"/>
    <property type="project" value="TreeGrafter"/>
</dbReference>
<feature type="domain" description="Inosine/uridine-preferring nucleoside hydrolase" evidence="3">
    <location>
        <begin position="3"/>
        <end position="301"/>
    </location>
</feature>
<dbReference type="PANTHER" id="PTHR12304:SF4">
    <property type="entry name" value="URIDINE NUCLEOSIDASE"/>
    <property type="match status" value="1"/>
</dbReference>
<dbReference type="Proteomes" id="UP000515928">
    <property type="component" value="Chromosome"/>
</dbReference>
<dbReference type="Gene3D" id="3.90.245.10">
    <property type="entry name" value="Ribonucleoside hydrolase-like"/>
    <property type="match status" value="1"/>
</dbReference>
<sequence>MKVILDVDTGIDDTLNLAYLAALEDVELIGVTCVYGNTDVDQATRNTLGLLDLFGRSDVPVYRGAGHASQNSTYEQQRGSKIFHGDNGIGNVTLDVTRQYEALDAASFLVESARKYGQELVIIASGPLTNLADAIKMDPDVMSRVGKLSLMGGALCVPGNVSAVAEANIMQDPESSKVVFQSDMEIIMVGLDVTSRAIFSRNDLESWKQGSAKAQTVYAIMDHYFKAHELIYPAWNGAAMHDPLAVIALLRPDLVSTSKFKIDVLTDEKQWGRTVMDVNIQNELKKPNVSVALDLDVEGFKNEVITTINKIL</sequence>
<evidence type="ECO:0000256" key="2">
    <source>
        <dbReference type="ARBA" id="ARBA00023295"/>
    </source>
</evidence>
<keyword evidence="1 4" id="KW-0378">Hydrolase</keyword>
<keyword evidence="5" id="KW-1185">Reference proteome</keyword>
<dbReference type="SUPFAM" id="SSF53590">
    <property type="entry name" value="Nucleoside hydrolase"/>
    <property type="match status" value="1"/>
</dbReference>
<dbReference type="PANTHER" id="PTHR12304">
    <property type="entry name" value="INOSINE-URIDINE PREFERRING NUCLEOSIDE HYDROLASE"/>
    <property type="match status" value="1"/>
</dbReference>
<dbReference type="AlphaFoldDB" id="A0A7G9RXN5"/>
<dbReference type="GO" id="GO:0008477">
    <property type="term" value="F:purine nucleosidase activity"/>
    <property type="evidence" value="ECO:0007669"/>
    <property type="project" value="TreeGrafter"/>
</dbReference>